<evidence type="ECO:0000313" key="3">
    <source>
        <dbReference type="Proteomes" id="UP000020492"/>
    </source>
</evidence>
<dbReference type="InterPro" id="IPR011042">
    <property type="entry name" value="6-blade_b-propeller_TolB-like"/>
</dbReference>
<accession>A0A016QKX6</accession>
<dbReference type="RefSeq" id="WP_034360397.1">
    <property type="nucleotide sequence ID" value="NZ_JHAC01000071.1"/>
</dbReference>
<proteinExistence type="predicted"/>
<dbReference type="STRING" id="1476583.DEIPH_ctg081orf0009"/>
<organism evidence="2 3">
    <name type="scientific">Deinococcus phoenicis</name>
    <dbReference type="NCBI Taxonomy" id="1476583"/>
    <lineage>
        <taxon>Bacteria</taxon>
        <taxon>Thermotogati</taxon>
        <taxon>Deinococcota</taxon>
        <taxon>Deinococci</taxon>
        <taxon>Deinococcales</taxon>
        <taxon>Deinococcaceae</taxon>
        <taxon>Deinococcus</taxon>
    </lineage>
</organism>
<dbReference type="Proteomes" id="UP000020492">
    <property type="component" value="Unassembled WGS sequence"/>
</dbReference>
<feature type="chain" id="PRO_5001485460" evidence="1">
    <location>
        <begin position="18"/>
        <end position="576"/>
    </location>
</feature>
<reference evidence="2 3" key="1">
    <citation type="submission" date="2014-03" db="EMBL/GenBank/DDBJ databases">
        <title>Draft genome sequence of Deinococcus phoenicis 1P10ME.</title>
        <authorList>
            <person name="Stepanov V.G."/>
            <person name="Vaishampayan P."/>
            <person name="Venkateswaran K."/>
            <person name="Fox G.E."/>
        </authorList>
    </citation>
    <scope>NUCLEOTIDE SEQUENCE [LARGE SCALE GENOMIC DNA]</scope>
    <source>
        <strain evidence="2 3">1P10ME</strain>
    </source>
</reference>
<gene>
    <name evidence="2" type="ORF">DEIPH_ctg081orf0009</name>
</gene>
<protein>
    <submittedName>
        <fullName evidence="2">Uncharacterized protein</fullName>
    </submittedName>
</protein>
<dbReference type="Gene3D" id="2.120.10.30">
    <property type="entry name" value="TolB, C-terminal domain"/>
    <property type="match status" value="1"/>
</dbReference>
<evidence type="ECO:0000256" key="1">
    <source>
        <dbReference type="SAM" id="SignalP"/>
    </source>
</evidence>
<dbReference type="InterPro" id="IPR036322">
    <property type="entry name" value="WD40_repeat_dom_sf"/>
</dbReference>
<dbReference type="Pfam" id="PF07676">
    <property type="entry name" value="PD40"/>
    <property type="match status" value="1"/>
</dbReference>
<dbReference type="EMBL" id="JHAC01000071">
    <property type="protein sequence ID" value="EYB66621.1"/>
    <property type="molecule type" value="Genomic_DNA"/>
</dbReference>
<dbReference type="AlphaFoldDB" id="A0A016QKX6"/>
<comment type="caution">
    <text evidence="2">The sequence shown here is derived from an EMBL/GenBank/DDBJ whole genome shotgun (WGS) entry which is preliminary data.</text>
</comment>
<feature type="signal peptide" evidence="1">
    <location>
        <begin position="1"/>
        <end position="17"/>
    </location>
</feature>
<dbReference type="PATRIC" id="fig|1476583.3.peg.3377"/>
<dbReference type="OrthoDB" id="9805828at2"/>
<sequence>MKRLSLLTAALLGLASAQTLTPQPARTLSFPAGRDVQPVAFSEDGDRLLTRDEAGLTLWQVSPLRPLWRQKVTLKWWPRQVRWEGTSLTLLGMNGQTLKLAADTGKPLGEGTEPLGAAVRAALGVGEAGPLVFTPQGIWKKSEAGIPFEVSGGELVGFYTRRGDWLATKARGYGPVEVCLEGKKLSLDTIFPALGFETAPRQGEMLSFSPDGRWLAWSAARRVTLWALPGGEKRAVLRPDPYTETINNLQVTWAPGGELLLNSDRTLWRYRIPGASETAFTLQDTVPAPKDALIRMVSARGAIASGVANALLLSRPGEATPQTVGPVPQRVFFSEDGNRTLTLSGPTLWLYGPEKAGPLALRLPDFAEGERLTLTGDTLTVYGRDLSWTPGTEPKLTPSIWQANLSGLTTGQTVPLKVVTTDPRPGCDGGQWLTPVLTQVRLCQSEGKLSGWQGERRLWSLDVPAGRSVTVTPDGQWFALATEGGELRLYRAATGQTAGTLTFLKSAQGGFYPSALRVDAAGRWVGVQSWSEWLLGDVRAGNVRRDPALNGAKDLAFVGERLAVVGVDTVTWFEVR</sequence>
<dbReference type="SUPFAM" id="SSF82171">
    <property type="entry name" value="DPP6 N-terminal domain-like"/>
    <property type="match status" value="1"/>
</dbReference>
<keyword evidence="1" id="KW-0732">Signal</keyword>
<evidence type="ECO:0000313" key="2">
    <source>
        <dbReference type="EMBL" id="EYB66621.1"/>
    </source>
</evidence>
<keyword evidence="3" id="KW-1185">Reference proteome</keyword>
<name>A0A016QKX6_9DEIO</name>
<dbReference type="SUPFAM" id="SSF50978">
    <property type="entry name" value="WD40 repeat-like"/>
    <property type="match status" value="1"/>
</dbReference>
<dbReference type="InterPro" id="IPR011659">
    <property type="entry name" value="WD40"/>
</dbReference>